<organism evidence="1 2">
    <name type="scientific">Enhygromyxa salina</name>
    <dbReference type="NCBI Taxonomy" id="215803"/>
    <lineage>
        <taxon>Bacteria</taxon>
        <taxon>Pseudomonadati</taxon>
        <taxon>Myxococcota</taxon>
        <taxon>Polyangia</taxon>
        <taxon>Nannocystales</taxon>
        <taxon>Nannocystaceae</taxon>
        <taxon>Enhygromyxa</taxon>
    </lineage>
</organism>
<gene>
    <name evidence="1" type="ORF">ENSA7_13350</name>
</gene>
<accession>A0A2S9YV25</accession>
<evidence type="ECO:0000313" key="2">
    <source>
        <dbReference type="Proteomes" id="UP000238823"/>
    </source>
</evidence>
<comment type="caution">
    <text evidence="1">The sequence shown here is derived from an EMBL/GenBank/DDBJ whole genome shotgun (WGS) entry which is preliminary data.</text>
</comment>
<protein>
    <submittedName>
        <fullName evidence="1">Uncharacterized protein</fullName>
    </submittedName>
</protein>
<reference evidence="1 2" key="1">
    <citation type="submission" date="2018-03" db="EMBL/GenBank/DDBJ databases">
        <title>Draft Genome Sequences of the Obligatory Marine Myxobacteria Enhygromyxa salina SWB007.</title>
        <authorList>
            <person name="Poehlein A."/>
            <person name="Moghaddam J.A."/>
            <person name="Harms H."/>
            <person name="Alanjari M."/>
            <person name="Koenig G.M."/>
            <person name="Daniel R."/>
            <person name="Schaeberle T.F."/>
        </authorList>
    </citation>
    <scope>NUCLEOTIDE SEQUENCE [LARGE SCALE GENOMIC DNA]</scope>
    <source>
        <strain evidence="1 2">SWB007</strain>
    </source>
</reference>
<dbReference type="EMBL" id="PVNL01000032">
    <property type="protein sequence ID" value="PRQ08936.1"/>
    <property type="molecule type" value="Genomic_DNA"/>
</dbReference>
<sequence>MIEGGIGWHDQAMRSPRFALVCALTTLTACGDSTTTDEGGAAHIGVVSEIEGMPQITIDDEVGTDVRVFMHMDHMGGPDAQTFEVVSASLQLDLEHYADIELAIPADHTQFTELLDGDEFDFELRGHIADNGDDWGLCASGGVEDTDGLRVTLSVLMRVTPGANDGEDEFEFESLAVELNCSFTG</sequence>
<dbReference type="Proteomes" id="UP000238823">
    <property type="component" value="Unassembled WGS sequence"/>
</dbReference>
<name>A0A2S9YV25_9BACT</name>
<dbReference type="AlphaFoldDB" id="A0A2S9YV25"/>
<proteinExistence type="predicted"/>
<evidence type="ECO:0000313" key="1">
    <source>
        <dbReference type="EMBL" id="PRQ08936.1"/>
    </source>
</evidence>